<dbReference type="Gene3D" id="1.10.510.10">
    <property type="entry name" value="Transferase(Phosphotransferase) domain 1"/>
    <property type="match status" value="1"/>
</dbReference>
<dbReference type="GO" id="GO:0000422">
    <property type="term" value="P:autophagy of mitochondrion"/>
    <property type="evidence" value="ECO:0007669"/>
    <property type="project" value="TreeGrafter"/>
</dbReference>
<dbReference type="GO" id="GO:0061709">
    <property type="term" value="P:reticulophagy"/>
    <property type="evidence" value="ECO:0007669"/>
    <property type="project" value="TreeGrafter"/>
</dbReference>
<feature type="region of interest" description="Disordered" evidence="14">
    <location>
        <begin position="952"/>
        <end position="989"/>
    </location>
</feature>
<dbReference type="PANTHER" id="PTHR24348">
    <property type="entry name" value="SERINE/THREONINE-PROTEIN KINASE UNC-51-RELATED"/>
    <property type="match status" value="1"/>
</dbReference>
<evidence type="ECO:0000256" key="11">
    <source>
        <dbReference type="ARBA" id="ARBA00047899"/>
    </source>
</evidence>
<evidence type="ECO:0000259" key="15">
    <source>
        <dbReference type="PROSITE" id="PS50011"/>
    </source>
</evidence>
<dbReference type="FunFam" id="3.30.200.20:FF:000042">
    <property type="entry name" value="Aurora kinase A"/>
    <property type="match status" value="1"/>
</dbReference>
<dbReference type="GeneID" id="27903859"/>
<dbReference type="Pfam" id="PF12063">
    <property type="entry name" value="ATG1-like_MIT1"/>
    <property type="match status" value="1"/>
</dbReference>
<evidence type="ECO:0000256" key="4">
    <source>
        <dbReference type="ARBA" id="ARBA00022679"/>
    </source>
</evidence>
<dbReference type="GO" id="GO:0004674">
    <property type="term" value="F:protein serine/threonine kinase activity"/>
    <property type="evidence" value="ECO:0007669"/>
    <property type="project" value="UniProtKB-KW"/>
</dbReference>
<proteinExistence type="predicted"/>
<comment type="catalytic activity">
    <reaction evidence="11">
        <text>L-threonyl-[protein] + ATP = O-phospho-L-threonyl-[protein] + ADP + H(+)</text>
        <dbReference type="Rhea" id="RHEA:46608"/>
        <dbReference type="Rhea" id="RHEA-COMP:11060"/>
        <dbReference type="Rhea" id="RHEA-COMP:11605"/>
        <dbReference type="ChEBI" id="CHEBI:15378"/>
        <dbReference type="ChEBI" id="CHEBI:30013"/>
        <dbReference type="ChEBI" id="CHEBI:30616"/>
        <dbReference type="ChEBI" id="CHEBI:61977"/>
        <dbReference type="ChEBI" id="CHEBI:456216"/>
        <dbReference type="EC" id="2.7.11.1"/>
    </reaction>
</comment>
<dbReference type="SUPFAM" id="SSF56112">
    <property type="entry name" value="Protein kinase-like (PK-like)"/>
    <property type="match status" value="1"/>
</dbReference>
<evidence type="ECO:0000256" key="3">
    <source>
        <dbReference type="ARBA" id="ARBA00022527"/>
    </source>
</evidence>
<dbReference type="EC" id="2.7.11.1" evidence="2"/>
<reference evidence="16 17" key="1">
    <citation type="journal article" date="2012" name="PLoS Pathog.">
        <title>Diverse lifestyles and strategies of plant pathogenesis encoded in the genomes of eighteen Dothideomycetes fungi.</title>
        <authorList>
            <person name="Ohm R.A."/>
            <person name="Feau N."/>
            <person name="Henrissat B."/>
            <person name="Schoch C.L."/>
            <person name="Horwitz B.A."/>
            <person name="Barry K.W."/>
            <person name="Condon B.J."/>
            <person name="Copeland A.C."/>
            <person name="Dhillon B."/>
            <person name="Glaser F."/>
            <person name="Hesse C.N."/>
            <person name="Kosti I."/>
            <person name="LaButti K."/>
            <person name="Lindquist E.A."/>
            <person name="Lucas S."/>
            <person name="Salamov A.A."/>
            <person name="Bradshaw R.E."/>
            <person name="Ciuffetti L."/>
            <person name="Hamelin R.C."/>
            <person name="Kema G.H.J."/>
            <person name="Lawrence C."/>
            <person name="Scott J.A."/>
            <person name="Spatafora J.W."/>
            <person name="Turgeon B.G."/>
            <person name="de Wit P.J.G.M."/>
            <person name="Zhong S."/>
            <person name="Goodwin S.B."/>
            <person name="Grigoriev I.V."/>
        </authorList>
    </citation>
    <scope>NUCLEOTIDE SEQUENCE [LARGE SCALE GENOMIC DNA]</scope>
    <source>
        <strain evidence="16 17">SO2202</strain>
    </source>
</reference>
<dbReference type="Pfam" id="PF21127">
    <property type="entry name" value="ATG1-like_MIT2"/>
    <property type="match status" value="1"/>
</dbReference>
<dbReference type="PANTHER" id="PTHR24348:SF22">
    <property type="entry name" value="NON-SPECIFIC SERINE_THREONINE PROTEIN KINASE"/>
    <property type="match status" value="1"/>
</dbReference>
<keyword evidence="17" id="KW-1185">Reference proteome</keyword>
<feature type="region of interest" description="Disordered" evidence="14">
    <location>
        <begin position="815"/>
        <end position="838"/>
    </location>
</feature>
<dbReference type="Pfam" id="PF00069">
    <property type="entry name" value="Pkinase"/>
    <property type="match status" value="1"/>
</dbReference>
<dbReference type="PROSITE" id="PS00107">
    <property type="entry name" value="PROTEIN_KINASE_ATP"/>
    <property type="match status" value="1"/>
</dbReference>
<keyword evidence="7 13" id="KW-0067">ATP-binding</keyword>
<dbReference type="GO" id="GO:0005524">
    <property type="term" value="F:ATP binding"/>
    <property type="evidence" value="ECO:0007669"/>
    <property type="project" value="UniProtKB-UniRule"/>
</dbReference>
<dbReference type="Proteomes" id="UP000016931">
    <property type="component" value="Unassembled WGS sequence"/>
</dbReference>
<dbReference type="STRING" id="692275.M3AW44"/>
<dbReference type="GO" id="GO:0042594">
    <property type="term" value="P:response to starvation"/>
    <property type="evidence" value="ECO:0007669"/>
    <property type="project" value="TreeGrafter"/>
</dbReference>
<dbReference type="OrthoDB" id="346907at2759"/>
<evidence type="ECO:0000256" key="8">
    <source>
        <dbReference type="ARBA" id="ARBA00022927"/>
    </source>
</evidence>
<feature type="compositionally biased region" description="Basic and acidic residues" evidence="14">
    <location>
        <begin position="388"/>
        <end position="419"/>
    </location>
</feature>
<evidence type="ECO:0000256" key="1">
    <source>
        <dbReference type="ARBA" id="ARBA00004623"/>
    </source>
</evidence>
<evidence type="ECO:0000256" key="6">
    <source>
        <dbReference type="ARBA" id="ARBA00022777"/>
    </source>
</evidence>
<dbReference type="InterPro" id="IPR011009">
    <property type="entry name" value="Kinase-like_dom_sf"/>
</dbReference>
<dbReference type="PROSITE" id="PS00108">
    <property type="entry name" value="PROTEIN_KINASE_ST"/>
    <property type="match status" value="1"/>
</dbReference>
<dbReference type="SMART" id="SM00220">
    <property type="entry name" value="S_TKc"/>
    <property type="match status" value="1"/>
</dbReference>
<keyword evidence="8" id="KW-0813">Transport</keyword>
<feature type="region of interest" description="Disordered" evidence="14">
    <location>
        <begin position="369"/>
        <end position="516"/>
    </location>
</feature>
<gene>
    <name evidence="16" type="ORF">SEPMUDRAFT_151291</name>
</gene>
<dbReference type="eggNOG" id="KOG0595">
    <property type="taxonomic scope" value="Eukaryota"/>
</dbReference>
<evidence type="ECO:0000256" key="14">
    <source>
        <dbReference type="SAM" id="MobiDB-lite"/>
    </source>
</evidence>
<evidence type="ECO:0000256" key="7">
    <source>
        <dbReference type="ARBA" id="ARBA00022840"/>
    </source>
</evidence>
<comment type="catalytic activity">
    <reaction evidence="12">
        <text>L-seryl-[protein] + ATP = O-phospho-L-seryl-[protein] + ADP + H(+)</text>
        <dbReference type="Rhea" id="RHEA:17989"/>
        <dbReference type="Rhea" id="RHEA-COMP:9863"/>
        <dbReference type="Rhea" id="RHEA-COMP:11604"/>
        <dbReference type="ChEBI" id="CHEBI:15378"/>
        <dbReference type="ChEBI" id="CHEBI:29999"/>
        <dbReference type="ChEBI" id="CHEBI:30616"/>
        <dbReference type="ChEBI" id="CHEBI:83421"/>
        <dbReference type="ChEBI" id="CHEBI:456216"/>
        <dbReference type="EC" id="2.7.11.1"/>
    </reaction>
</comment>
<dbReference type="GO" id="GO:0010506">
    <property type="term" value="P:regulation of autophagy"/>
    <property type="evidence" value="ECO:0007669"/>
    <property type="project" value="InterPro"/>
</dbReference>
<dbReference type="GO" id="GO:0005829">
    <property type="term" value="C:cytosol"/>
    <property type="evidence" value="ECO:0007669"/>
    <property type="project" value="TreeGrafter"/>
</dbReference>
<comment type="subcellular location">
    <subcellularLocation>
        <location evidence="1">Preautophagosomal structure membrane</location>
        <topology evidence="1">Peripheral membrane protein</topology>
    </subcellularLocation>
</comment>
<evidence type="ECO:0000256" key="5">
    <source>
        <dbReference type="ARBA" id="ARBA00022741"/>
    </source>
</evidence>
<feature type="compositionally biased region" description="Low complexity" evidence="14">
    <location>
        <begin position="463"/>
        <end position="476"/>
    </location>
</feature>
<dbReference type="GO" id="GO:0034045">
    <property type="term" value="C:phagophore assembly site membrane"/>
    <property type="evidence" value="ECO:0007669"/>
    <property type="project" value="UniProtKB-SubCell"/>
</dbReference>
<evidence type="ECO:0000313" key="17">
    <source>
        <dbReference type="Proteomes" id="UP000016931"/>
    </source>
</evidence>
<feature type="region of interest" description="Disordered" evidence="14">
    <location>
        <begin position="585"/>
        <end position="605"/>
    </location>
</feature>
<keyword evidence="3" id="KW-0723">Serine/threonine-protein kinase</keyword>
<protein>
    <recommendedName>
        <fullName evidence="2">non-specific serine/threonine protein kinase</fullName>
        <ecNumber evidence="2">2.7.11.1</ecNumber>
    </recommendedName>
    <alternativeName>
        <fullName evidence="10">Autophagy-related protein 1</fullName>
    </alternativeName>
</protein>
<dbReference type="InterPro" id="IPR008271">
    <property type="entry name" value="Ser/Thr_kinase_AS"/>
</dbReference>
<keyword evidence="5 13" id="KW-0547">Nucleotide-binding</keyword>
<organism evidence="16 17">
    <name type="scientific">Sphaerulina musiva (strain SO2202)</name>
    <name type="common">Poplar stem canker fungus</name>
    <name type="synonym">Septoria musiva</name>
    <dbReference type="NCBI Taxonomy" id="692275"/>
    <lineage>
        <taxon>Eukaryota</taxon>
        <taxon>Fungi</taxon>
        <taxon>Dikarya</taxon>
        <taxon>Ascomycota</taxon>
        <taxon>Pezizomycotina</taxon>
        <taxon>Dothideomycetes</taxon>
        <taxon>Dothideomycetidae</taxon>
        <taxon>Mycosphaerellales</taxon>
        <taxon>Mycosphaerellaceae</taxon>
        <taxon>Sphaerulina</taxon>
    </lineage>
</organism>
<evidence type="ECO:0000313" key="16">
    <source>
        <dbReference type="EMBL" id="EMF10311.1"/>
    </source>
</evidence>
<dbReference type="InterPro" id="IPR048941">
    <property type="entry name" value="ATG1-like_MIT2"/>
</dbReference>
<evidence type="ECO:0000256" key="12">
    <source>
        <dbReference type="ARBA" id="ARBA00048679"/>
    </source>
</evidence>
<feature type="binding site" evidence="13">
    <location>
        <position position="59"/>
    </location>
    <ligand>
        <name>ATP</name>
        <dbReference type="ChEBI" id="CHEBI:30616"/>
    </ligand>
</feature>
<evidence type="ECO:0000256" key="13">
    <source>
        <dbReference type="PROSITE-ProRule" id="PRU10141"/>
    </source>
</evidence>
<feature type="compositionally biased region" description="Low complexity" evidence="14">
    <location>
        <begin position="960"/>
        <end position="977"/>
    </location>
</feature>
<dbReference type="InterPro" id="IPR045269">
    <property type="entry name" value="Atg1-like"/>
</dbReference>
<dbReference type="AlphaFoldDB" id="M3AW44"/>
<dbReference type="GO" id="GO:0015031">
    <property type="term" value="P:protein transport"/>
    <property type="evidence" value="ECO:0007669"/>
    <property type="project" value="UniProtKB-KW"/>
</dbReference>
<accession>M3AW44</accession>
<dbReference type="InterPro" id="IPR022708">
    <property type="entry name" value="Atg1-like_tMIT"/>
</dbReference>
<evidence type="ECO:0000256" key="10">
    <source>
        <dbReference type="ARBA" id="ARBA00030237"/>
    </source>
</evidence>
<feature type="compositionally biased region" description="Basic and acidic residues" evidence="14">
    <location>
        <begin position="498"/>
        <end position="516"/>
    </location>
</feature>
<dbReference type="GO" id="GO:0034727">
    <property type="term" value="P:piecemeal microautophagy of the nucleus"/>
    <property type="evidence" value="ECO:0007669"/>
    <property type="project" value="TreeGrafter"/>
</dbReference>
<dbReference type="RefSeq" id="XP_016758432.1">
    <property type="nucleotide sequence ID" value="XM_016906722.1"/>
</dbReference>
<name>M3AW44_SPHMS</name>
<sequence length="989" mass="109481">MAARMPAGASSSKKPEPPTEIQPDEIIGEFKRGKEIGKGSFATVYLAQHRKRKSYAAVKAVQMTKLSKKLRENLTTEIEILKGLKHPHIVQLFVCDETSSFIYLVMEYCQLADLSQFMKKRYQLPTLPETADIFRRYPNPDVGGLHEVLAHHFLKQIVSALQYLRSYNLIHRDIKPQNLLLNPAPTYMSRLRPEDVPLTTSEYSLTPAVGLASLPMLKIADFGFARHLAKTSMAETLCGSPLYMAPEILRYEKYDARADLWSTGTVLHEMIVGRPPFRAQNHVDLLRKIETAQDKINFDQSLVISRAMKTLIRKLLKKGPIERMTYEMLFEDPLIVDEIPGLHPEDKVREQGTLAADVQVSELSKKMAWAMESDASPRSKPALGLQKKLSEDEVRRGTSRKASEEAMQQRRSIDMERRKSSVGSSNPPEAAGLKRQPSQREQQHRRPSVVGHITAPGRQELHQQQQQQPQQPSIQPATIARRASRSSPLSGPPLVREPTLEADRDDRGTREAKERTAHEIAFERDWVKVEKRAVEVNAFADEIDALQGLPTHQGALVRRATTQGQPTSITGATAAASRAVQVISGRAPHQRGSSFERRTYASPHSPGNMLTKALNAANARLFGPGNSPPYGGPSPPLGYGAFPAYPTPSAALAFTDVTEVKLMDEDSKLVRTLEDAAHRSDVIFGFAEVKYKQLQPAPPSSQDGFGIQQLRAREDASDEDPEDKELSDIAVVGVAEEALVLYVKALAVLTKTIDLAGIWWNKQKEHGGGTSSDGVSAPQGSTGGKVLGVVKWCRNRFNECLEKSEIAGRLLQHAQRQLPEHHSSHPNNHSVHSGTDVATSADHIRITSGVTAERLMFDRAVDMSRAAAVDELTGHDLGDCEIRYKTAIQLLEAVLERDDQPLMRKPSQKKDVSAEEVINGMETEDWQTVVRIIDHSRTRLLAVRKKIHVNQHANTLKRAPSSGGSTPKPTSLPSPSLVAHATFGSASPR</sequence>
<feature type="region of interest" description="Disordered" evidence="14">
    <location>
        <begin position="1"/>
        <end position="22"/>
    </location>
</feature>
<dbReference type="InterPro" id="IPR017441">
    <property type="entry name" value="Protein_kinase_ATP_BS"/>
</dbReference>
<dbReference type="HOGENOM" id="CLU_006447_0_0_1"/>
<dbReference type="InterPro" id="IPR000719">
    <property type="entry name" value="Prot_kinase_dom"/>
</dbReference>
<evidence type="ECO:0000256" key="2">
    <source>
        <dbReference type="ARBA" id="ARBA00012513"/>
    </source>
</evidence>
<dbReference type="GO" id="GO:0000045">
    <property type="term" value="P:autophagosome assembly"/>
    <property type="evidence" value="ECO:0007669"/>
    <property type="project" value="TreeGrafter"/>
</dbReference>
<keyword evidence="9" id="KW-0072">Autophagy</keyword>
<keyword evidence="4" id="KW-0808">Transferase</keyword>
<keyword evidence="8" id="KW-0653">Protein transport</keyword>
<dbReference type="PROSITE" id="PS50011">
    <property type="entry name" value="PROTEIN_KINASE_DOM"/>
    <property type="match status" value="1"/>
</dbReference>
<keyword evidence="6 16" id="KW-0418">Kinase</keyword>
<dbReference type="OMA" id="INNVVQW"/>
<dbReference type="EMBL" id="KB456268">
    <property type="protein sequence ID" value="EMF10311.1"/>
    <property type="molecule type" value="Genomic_DNA"/>
</dbReference>
<feature type="domain" description="Protein kinase" evidence="15">
    <location>
        <begin position="30"/>
        <end position="335"/>
    </location>
</feature>
<dbReference type="GO" id="GO:0005776">
    <property type="term" value="C:autophagosome"/>
    <property type="evidence" value="ECO:0007669"/>
    <property type="project" value="TreeGrafter"/>
</dbReference>
<evidence type="ECO:0000256" key="9">
    <source>
        <dbReference type="ARBA" id="ARBA00023006"/>
    </source>
</evidence>